<evidence type="ECO:0000256" key="1">
    <source>
        <dbReference type="SAM" id="Coils"/>
    </source>
</evidence>
<name>A0A2G2YES4_CAPAN</name>
<accession>A0A2G2YES4</accession>
<dbReference type="Gramene" id="PHT68252">
    <property type="protein sequence ID" value="PHT68252"/>
    <property type="gene ID" value="T459_27739"/>
</dbReference>
<keyword evidence="3" id="KW-1185">Reference proteome</keyword>
<dbReference type="Proteomes" id="UP000222542">
    <property type="component" value="Unassembled WGS sequence"/>
</dbReference>
<dbReference type="EMBL" id="AYRZ02000011">
    <property type="protein sequence ID" value="PHT68252.1"/>
    <property type="molecule type" value="Genomic_DNA"/>
</dbReference>
<feature type="coiled-coil region" evidence="1">
    <location>
        <begin position="211"/>
        <end position="252"/>
    </location>
</feature>
<gene>
    <name evidence="2" type="ORF">T459_27739</name>
</gene>
<reference evidence="2 3" key="1">
    <citation type="journal article" date="2014" name="Nat. Genet.">
        <title>Genome sequence of the hot pepper provides insights into the evolution of pungency in Capsicum species.</title>
        <authorList>
            <person name="Kim S."/>
            <person name="Park M."/>
            <person name="Yeom S.I."/>
            <person name="Kim Y.M."/>
            <person name="Lee J.M."/>
            <person name="Lee H.A."/>
            <person name="Seo E."/>
            <person name="Choi J."/>
            <person name="Cheong K."/>
            <person name="Kim K.T."/>
            <person name="Jung K."/>
            <person name="Lee G.W."/>
            <person name="Oh S.K."/>
            <person name="Bae C."/>
            <person name="Kim S.B."/>
            <person name="Lee H.Y."/>
            <person name="Kim S.Y."/>
            <person name="Kim M.S."/>
            <person name="Kang B.C."/>
            <person name="Jo Y.D."/>
            <person name="Yang H.B."/>
            <person name="Jeong H.J."/>
            <person name="Kang W.H."/>
            <person name="Kwon J.K."/>
            <person name="Shin C."/>
            <person name="Lim J.Y."/>
            <person name="Park J.H."/>
            <person name="Huh J.H."/>
            <person name="Kim J.S."/>
            <person name="Kim B.D."/>
            <person name="Cohen O."/>
            <person name="Paran I."/>
            <person name="Suh M.C."/>
            <person name="Lee S.B."/>
            <person name="Kim Y.K."/>
            <person name="Shin Y."/>
            <person name="Noh S.J."/>
            <person name="Park J."/>
            <person name="Seo Y.S."/>
            <person name="Kwon S.Y."/>
            <person name="Kim H.A."/>
            <person name="Park J.M."/>
            <person name="Kim H.J."/>
            <person name="Choi S.B."/>
            <person name="Bosland P.W."/>
            <person name="Reeves G."/>
            <person name="Jo S.H."/>
            <person name="Lee B.W."/>
            <person name="Cho H.T."/>
            <person name="Choi H.S."/>
            <person name="Lee M.S."/>
            <person name="Yu Y."/>
            <person name="Do Choi Y."/>
            <person name="Park B.S."/>
            <person name="van Deynze A."/>
            <person name="Ashrafi H."/>
            <person name="Hill T."/>
            <person name="Kim W.T."/>
            <person name="Pai H.S."/>
            <person name="Ahn H.K."/>
            <person name="Yeam I."/>
            <person name="Giovannoni J.J."/>
            <person name="Rose J.K."/>
            <person name="Sorensen I."/>
            <person name="Lee S.J."/>
            <person name="Kim R.W."/>
            <person name="Choi I.Y."/>
            <person name="Choi B.S."/>
            <person name="Lim J.S."/>
            <person name="Lee Y.H."/>
            <person name="Choi D."/>
        </authorList>
    </citation>
    <scope>NUCLEOTIDE SEQUENCE [LARGE SCALE GENOMIC DNA]</scope>
    <source>
        <strain evidence="3">cv. CM334</strain>
    </source>
</reference>
<protein>
    <submittedName>
        <fullName evidence="2">Uncharacterized protein</fullName>
    </submittedName>
</protein>
<evidence type="ECO:0000313" key="3">
    <source>
        <dbReference type="Proteomes" id="UP000222542"/>
    </source>
</evidence>
<keyword evidence="1" id="KW-0175">Coiled coil</keyword>
<dbReference type="AlphaFoldDB" id="A0A2G2YES4"/>
<evidence type="ECO:0000313" key="2">
    <source>
        <dbReference type="EMBL" id="PHT68252.1"/>
    </source>
</evidence>
<proteinExistence type="predicted"/>
<reference evidence="2 3" key="2">
    <citation type="journal article" date="2017" name="Genome Biol.">
        <title>New reference genome sequences of hot pepper reveal the massive evolution of plant disease-resistance genes by retroduplication.</title>
        <authorList>
            <person name="Kim S."/>
            <person name="Park J."/>
            <person name="Yeom S.I."/>
            <person name="Kim Y.M."/>
            <person name="Seo E."/>
            <person name="Kim K.T."/>
            <person name="Kim M.S."/>
            <person name="Lee J.M."/>
            <person name="Cheong K."/>
            <person name="Shin H.S."/>
            <person name="Kim S.B."/>
            <person name="Han K."/>
            <person name="Lee J."/>
            <person name="Park M."/>
            <person name="Lee H.A."/>
            <person name="Lee H.Y."/>
            <person name="Lee Y."/>
            <person name="Oh S."/>
            <person name="Lee J.H."/>
            <person name="Choi E."/>
            <person name="Choi E."/>
            <person name="Lee S.E."/>
            <person name="Jeon J."/>
            <person name="Kim H."/>
            <person name="Choi G."/>
            <person name="Song H."/>
            <person name="Lee J."/>
            <person name="Lee S.C."/>
            <person name="Kwon J.K."/>
            <person name="Lee H.Y."/>
            <person name="Koo N."/>
            <person name="Hong Y."/>
            <person name="Kim R.W."/>
            <person name="Kang W.H."/>
            <person name="Huh J.H."/>
            <person name="Kang B.C."/>
            <person name="Yang T.J."/>
            <person name="Lee Y.H."/>
            <person name="Bennetzen J.L."/>
            <person name="Choi D."/>
        </authorList>
    </citation>
    <scope>NUCLEOTIDE SEQUENCE [LARGE SCALE GENOMIC DNA]</scope>
    <source>
        <strain evidence="3">cv. CM334</strain>
    </source>
</reference>
<comment type="caution">
    <text evidence="2">The sequence shown here is derived from an EMBL/GenBank/DDBJ whole genome shotgun (WGS) entry which is preliminary data.</text>
</comment>
<sequence>MDIPWSSLIDFNKYCWVDYRYIFGKFCEVPINEALITDVPPSSDAKLPNQHENERSHRPPVLTNITALQHHGSHDSDESVTGLDLVEPLSTTKMGEGPTSIFCIKVKTTSNSDICKLSNCDVDCASSLENEVQVIIKEVDCKDVDISPLRKLMHDFFDPTTSYDQARSMLHDMNEEAARKELFFIAGEVLSNTMLEKDKKVREASSIRQSLQHMNKKIKELCRKVQALKSLLAEAENEAKDAKLEGSVAAKEFDTRFDTDLSNGIEQNKERLEAMRQDLINYKLCLD</sequence>
<organism evidence="2 3">
    <name type="scientific">Capsicum annuum</name>
    <name type="common">Capsicum pepper</name>
    <dbReference type="NCBI Taxonomy" id="4072"/>
    <lineage>
        <taxon>Eukaryota</taxon>
        <taxon>Viridiplantae</taxon>
        <taxon>Streptophyta</taxon>
        <taxon>Embryophyta</taxon>
        <taxon>Tracheophyta</taxon>
        <taxon>Spermatophyta</taxon>
        <taxon>Magnoliopsida</taxon>
        <taxon>eudicotyledons</taxon>
        <taxon>Gunneridae</taxon>
        <taxon>Pentapetalae</taxon>
        <taxon>asterids</taxon>
        <taxon>lamiids</taxon>
        <taxon>Solanales</taxon>
        <taxon>Solanaceae</taxon>
        <taxon>Solanoideae</taxon>
        <taxon>Capsiceae</taxon>
        <taxon>Capsicum</taxon>
    </lineage>
</organism>